<dbReference type="PANTHER" id="PTHR11071">
    <property type="entry name" value="PEPTIDYL-PROLYL CIS-TRANS ISOMERASE"/>
    <property type="match status" value="1"/>
</dbReference>
<dbReference type="Gene3D" id="2.40.100.10">
    <property type="entry name" value="Cyclophilin-like"/>
    <property type="match status" value="1"/>
</dbReference>
<evidence type="ECO:0000256" key="2">
    <source>
        <dbReference type="ARBA" id="ARBA00002388"/>
    </source>
</evidence>
<comment type="catalytic activity">
    <reaction evidence="1">
        <text>[protein]-peptidylproline (omega=180) = [protein]-peptidylproline (omega=0)</text>
        <dbReference type="Rhea" id="RHEA:16237"/>
        <dbReference type="Rhea" id="RHEA-COMP:10747"/>
        <dbReference type="Rhea" id="RHEA-COMP:10748"/>
        <dbReference type="ChEBI" id="CHEBI:83833"/>
        <dbReference type="ChEBI" id="CHEBI:83834"/>
        <dbReference type="EC" id="5.2.1.8"/>
    </reaction>
</comment>
<dbReference type="SUPFAM" id="SSF50891">
    <property type="entry name" value="Cyclophilin-like"/>
    <property type="match status" value="1"/>
</dbReference>
<feature type="domain" description="PPIase cyclophilin-type" evidence="8">
    <location>
        <begin position="393"/>
        <end position="549"/>
    </location>
</feature>
<name>A0A814J6H0_9BILA</name>
<accession>A0A814J6H0</accession>
<dbReference type="InterPro" id="IPR029000">
    <property type="entry name" value="Cyclophilin-like_dom_sf"/>
</dbReference>
<dbReference type="InterPro" id="IPR013272">
    <property type="entry name" value="Vps72/YL1_C"/>
</dbReference>
<evidence type="ECO:0000313" key="12">
    <source>
        <dbReference type="EMBL" id="CAF3803984.1"/>
    </source>
</evidence>
<feature type="compositionally biased region" description="Basic and acidic residues" evidence="7">
    <location>
        <begin position="1"/>
        <end position="11"/>
    </location>
</feature>
<dbReference type="Proteomes" id="UP000681722">
    <property type="component" value="Unassembled WGS sequence"/>
</dbReference>
<evidence type="ECO:0000259" key="8">
    <source>
        <dbReference type="PROSITE" id="PS50072"/>
    </source>
</evidence>
<dbReference type="PANTHER" id="PTHR11071:SF561">
    <property type="entry name" value="PEPTIDYL-PROLYL CIS-TRANS ISOMERASE D-RELATED"/>
    <property type="match status" value="1"/>
</dbReference>
<dbReference type="Pfam" id="PF00160">
    <property type="entry name" value="Pro_isomerase"/>
    <property type="match status" value="1"/>
</dbReference>
<feature type="region of interest" description="Disordered" evidence="7">
    <location>
        <begin position="158"/>
        <end position="177"/>
    </location>
</feature>
<dbReference type="OrthoDB" id="408413at2759"/>
<dbReference type="GO" id="GO:0016018">
    <property type="term" value="F:cyclosporin A binding"/>
    <property type="evidence" value="ECO:0007669"/>
    <property type="project" value="TreeGrafter"/>
</dbReference>
<keyword evidence="13" id="KW-1185">Reference proteome</keyword>
<dbReference type="EMBL" id="CAJOBA010002137">
    <property type="protein sequence ID" value="CAF3631532.1"/>
    <property type="molecule type" value="Genomic_DNA"/>
</dbReference>
<protein>
    <recommendedName>
        <fullName evidence="4">Vacuolar protein sorting-associated protein 72 homolog</fullName>
        <ecNumber evidence="3">5.2.1.8</ecNumber>
    </recommendedName>
</protein>
<dbReference type="FunFam" id="2.40.100.10:FF:000013">
    <property type="entry name" value="Peptidyl-prolyl cis-trans isomerase"/>
    <property type="match status" value="1"/>
</dbReference>
<evidence type="ECO:0000313" key="11">
    <source>
        <dbReference type="EMBL" id="CAF3631532.1"/>
    </source>
</evidence>
<dbReference type="Proteomes" id="UP000663829">
    <property type="component" value="Unassembled WGS sequence"/>
</dbReference>
<dbReference type="Proteomes" id="UP000682733">
    <property type="component" value="Unassembled WGS sequence"/>
</dbReference>
<keyword evidence="5" id="KW-0697">Rotamase</keyword>
<dbReference type="EMBL" id="CAJOBC010003865">
    <property type="protein sequence ID" value="CAF3803984.1"/>
    <property type="molecule type" value="Genomic_DNA"/>
</dbReference>
<dbReference type="PROSITE" id="PS50072">
    <property type="entry name" value="CSA_PPIASE_2"/>
    <property type="match status" value="1"/>
</dbReference>
<dbReference type="SMART" id="SM00993">
    <property type="entry name" value="YL1_C"/>
    <property type="match status" value="1"/>
</dbReference>
<organism evidence="10 13">
    <name type="scientific">Didymodactylos carnosus</name>
    <dbReference type="NCBI Taxonomy" id="1234261"/>
    <lineage>
        <taxon>Eukaryota</taxon>
        <taxon>Metazoa</taxon>
        <taxon>Spiralia</taxon>
        <taxon>Gnathifera</taxon>
        <taxon>Rotifera</taxon>
        <taxon>Eurotatoria</taxon>
        <taxon>Bdelloidea</taxon>
        <taxon>Philodinida</taxon>
        <taxon>Philodinidae</taxon>
        <taxon>Didymodactylos</taxon>
    </lineage>
</organism>
<feature type="region of interest" description="Disordered" evidence="7">
    <location>
        <begin position="1"/>
        <end position="152"/>
    </location>
</feature>
<evidence type="ECO:0000313" key="10">
    <source>
        <dbReference type="EMBL" id="CAF1033235.1"/>
    </source>
</evidence>
<dbReference type="InterPro" id="IPR046757">
    <property type="entry name" value="YL1_N"/>
</dbReference>
<comment type="caution">
    <text evidence="10">The sequence shown here is derived from an EMBL/GenBank/DDBJ whole genome shotgun (WGS) entry which is preliminary data.</text>
</comment>
<evidence type="ECO:0000256" key="1">
    <source>
        <dbReference type="ARBA" id="ARBA00000971"/>
    </source>
</evidence>
<reference evidence="10" key="1">
    <citation type="submission" date="2021-02" db="EMBL/GenBank/DDBJ databases">
        <authorList>
            <person name="Nowell W R."/>
        </authorList>
    </citation>
    <scope>NUCLEOTIDE SEQUENCE</scope>
</reference>
<feature type="compositionally biased region" description="Acidic residues" evidence="7">
    <location>
        <begin position="40"/>
        <end position="66"/>
    </location>
</feature>
<evidence type="ECO:0000256" key="3">
    <source>
        <dbReference type="ARBA" id="ARBA00013194"/>
    </source>
</evidence>
<evidence type="ECO:0000256" key="7">
    <source>
        <dbReference type="SAM" id="MobiDB-lite"/>
    </source>
</evidence>
<dbReference type="Pfam" id="PF05764">
    <property type="entry name" value="YL1"/>
    <property type="match status" value="1"/>
</dbReference>
<dbReference type="InterPro" id="IPR002130">
    <property type="entry name" value="Cyclophilin-type_PPIase_dom"/>
</dbReference>
<keyword evidence="6" id="KW-0413">Isomerase</keyword>
<dbReference type="GO" id="GO:0006457">
    <property type="term" value="P:protein folding"/>
    <property type="evidence" value="ECO:0007669"/>
    <property type="project" value="TreeGrafter"/>
</dbReference>
<evidence type="ECO:0000256" key="6">
    <source>
        <dbReference type="ARBA" id="ARBA00023235"/>
    </source>
</evidence>
<dbReference type="AlphaFoldDB" id="A0A814J6H0"/>
<dbReference type="EMBL" id="CAJNOQ010003865">
    <property type="protein sequence ID" value="CAF1033235.1"/>
    <property type="molecule type" value="Genomic_DNA"/>
</dbReference>
<evidence type="ECO:0000256" key="4">
    <source>
        <dbReference type="ARBA" id="ARBA00020000"/>
    </source>
</evidence>
<evidence type="ECO:0000313" key="9">
    <source>
        <dbReference type="EMBL" id="CAF0846320.1"/>
    </source>
</evidence>
<evidence type="ECO:0000256" key="5">
    <source>
        <dbReference type="ARBA" id="ARBA00023110"/>
    </source>
</evidence>
<comment type="function">
    <text evidence="2">PPIases accelerate the folding of proteins. It catalyzes the cis-trans isomerization of proline imidic peptide bonds in oligopeptides.</text>
</comment>
<dbReference type="GO" id="GO:0003755">
    <property type="term" value="F:peptidyl-prolyl cis-trans isomerase activity"/>
    <property type="evidence" value="ECO:0007669"/>
    <property type="project" value="UniProtKB-KW"/>
</dbReference>
<dbReference type="EC" id="5.2.1.8" evidence="3"/>
<evidence type="ECO:0000313" key="13">
    <source>
        <dbReference type="Proteomes" id="UP000663829"/>
    </source>
</evidence>
<dbReference type="Pfam" id="PF08265">
    <property type="entry name" value="YL1_C"/>
    <property type="match status" value="1"/>
</dbReference>
<proteinExistence type="predicted"/>
<dbReference type="GO" id="GO:0005737">
    <property type="term" value="C:cytoplasm"/>
    <property type="evidence" value="ECO:0007669"/>
    <property type="project" value="TreeGrafter"/>
</dbReference>
<sequence length="550" mass="63485">MSLVTDRDKRQNAGNRLQRLLEQQDDQEDEFYGSAYGGFLDEEEDNDYRSEESEDDVVDSDFDNEETDNHQQQEDGDNQNSTVENEKKEDDDDFDEDGKRPAKRKKIIYQAQCLQEGKVSKKQQQQSTTTAPDDNSTEQESRGQRLRRVAPVTEAKTLRKSTSVKRVELEKRQREREERQKYLKNVAAQRNTDEVRRLTQEELLEEAKLTEEINLASLGMLLEAYFSVTVTEHPHTETYGMVNDQSLTSDSNQPHRYSRQLLSFTHLNTYNESFPRLQKASQFHDNNDRPPHVRRRRLCPVTNLPAQYFDPLTQMPYANLEAFKTLRKIYHEEKRKQTLTTSSTMLMDIGKDLNPSNIVNNTELQQELEIDLPSIKYIELAIKTSYMTNSRVYFDVYADSSSLGRIVFELFDNECPKTAENFRSLTTMDKGYGYKSSIFHRVINGYFCQGGDFTNYNGTGGKSIYGKKFDDENFNRKFTHPGLLAMANSGENTNSSQFFITLIPCPWLNGKHVVFGHVVEGMDVVKQIDSYGSETGTPTRRIIIQDCGQL</sequence>
<dbReference type="PRINTS" id="PR00153">
    <property type="entry name" value="CSAPPISMRASE"/>
</dbReference>
<dbReference type="EMBL" id="CAJNOK010002137">
    <property type="protein sequence ID" value="CAF0846320.1"/>
    <property type="molecule type" value="Genomic_DNA"/>
</dbReference>
<dbReference type="Proteomes" id="UP000677228">
    <property type="component" value="Unassembled WGS sequence"/>
</dbReference>
<feature type="compositionally biased region" description="Basic and acidic residues" evidence="7">
    <location>
        <begin position="165"/>
        <end position="177"/>
    </location>
</feature>
<gene>
    <name evidence="10" type="ORF">GPM918_LOCUS15388</name>
    <name evidence="9" type="ORF">OVA965_LOCUS6910</name>
    <name evidence="12" type="ORF">SRO942_LOCUS15388</name>
    <name evidence="11" type="ORF">TMI583_LOCUS6906</name>
</gene>